<dbReference type="AlphaFoldDB" id="A0A8H4QIG0"/>
<name>A0A8H4QIG0_9HELO</name>
<organism evidence="1 2">
    <name type="scientific">Cudoniella acicularis</name>
    <dbReference type="NCBI Taxonomy" id="354080"/>
    <lineage>
        <taxon>Eukaryota</taxon>
        <taxon>Fungi</taxon>
        <taxon>Dikarya</taxon>
        <taxon>Ascomycota</taxon>
        <taxon>Pezizomycotina</taxon>
        <taxon>Leotiomycetes</taxon>
        <taxon>Helotiales</taxon>
        <taxon>Tricladiaceae</taxon>
        <taxon>Cudoniella</taxon>
    </lineage>
</organism>
<gene>
    <name evidence="1" type="ORF">G7Y89_g15652</name>
</gene>
<dbReference type="Proteomes" id="UP000566819">
    <property type="component" value="Unassembled WGS sequence"/>
</dbReference>
<evidence type="ECO:0000313" key="1">
    <source>
        <dbReference type="EMBL" id="KAF4611361.1"/>
    </source>
</evidence>
<reference evidence="1 2" key="1">
    <citation type="submission" date="2020-03" db="EMBL/GenBank/DDBJ databases">
        <title>Draft Genome Sequence of Cudoniella acicularis.</title>
        <authorList>
            <person name="Buettner E."/>
            <person name="Kellner H."/>
        </authorList>
    </citation>
    <scope>NUCLEOTIDE SEQUENCE [LARGE SCALE GENOMIC DNA]</scope>
    <source>
        <strain evidence="1 2">DSM 108380</strain>
    </source>
</reference>
<sequence length="98" mass="10686">MLASLQRHRASPHILSYGNWINRCRDRLDCIFDVFLHDARIEGFEEGTFEDGGLEGFEGGPEVAAGVAGGYDIAAGNGDGLDYRFEDYEAGEKAGVKD</sequence>
<protein>
    <submittedName>
        <fullName evidence="1">Uncharacterized protein</fullName>
    </submittedName>
</protein>
<dbReference type="EMBL" id="JAAMPI010002571">
    <property type="protein sequence ID" value="KAF4611361.1"/>
    <property type="molecule type" value="Genomic_DNA"/>
</dbReference>
<keyword evidence="2" id="KW-1185">Reference proteome</keyword>
<comment type="caution">
    <text evidence="1">The sequence shown here is derived from an EMBL/GenBank/DDBJ whole genome shotgun (WGS) entry which is preliminary data.</text>
</comment>
<accession>A0A8H4QIG0</accession>
<proteinExistence type="predicted"/>
<evidence type="ECO:0000313" key="2">
    <source>
        <dbReference type="Proteomes" id="UP000566819"/>
    </source>
</evidence>